<organism evidence="8 9">
    <name type="scientific">Candidatus Gottesmanbacteria bacterium CG1_02_37_22</name>
    <dbReference type="NCBI Taxonomy" id="1805209"/>
    <lineage>
        <taxon>Bacteria</taxon>
        <taxon>Candidatus Gottesmaniibacteriota</taxon>
    </lineage>
</organism>
<dbReference type="Proteomes" id="UP000183120">
    <property type="component" value="Unassembled WGS sequence"/>
</dbReference>
<feature type="domain" description="Heat-inducible transcription repressor HrcA C-terminal" evidence="6">
    <location>
        <begin position="98"/>
        <end position="226"/>
    </location>
</feature>
<evidence type="ECO:0000259" key="6">
    <source>
        <dbReference type="Pfam" id="PF01628"/>
    </source>
</evidence>
<dbReference type="SUPFAM" id="SSF55781">
    <property type="entry name" value="GAF domain-like"/>
    <property type="match status" value="1"/>
</dbReference>
<keyword evidence="3 5" id="KW-0346">Stress response</keyword>
<keyword evidence="2 5" id="KW-0805">Transcription regulation</keyword>
<dbReference type="InterPro" id="IPR036388">
    <property type="entry name" value="WH-like_DNA-bd_sf"/>
</dbReference>
<dbReference type="HAMAP" id="MF_00081">
    <property type="entry name" value="HrcA"/>
    <property type="match status" value="1"/>
</dbReference>
<proteinExistence type="inferred from homology"/>
<dbReference type="AlphaFoldDB" id="A0A1J4TQP9"/>
<dbReference type="EMBL" id="MNUY01000061">
    <property type="protein sequence ID" value="OIO13339.1"/>
    <property type="molecule type" value="Genomic_DNA"/>
</dbReference>
<feature type="domain" description="Winged helix-turn-helix transcription repressor HrcA DNA-binding" evidence="7">
    <location>
        <begin position="3"/>
        <end position="74"/>
    </location>
</feature>
<comment type="caution">
    <text evidence="8">The sequence shown here is derived from an EMBL/GenBank/DDBJ whole genome shotgun (WGS) entry which is preliminary data.</text>
</comment>
<dbReference type="STRING" id="1805209.AUJ73_03905"/>
<evidence type="ECO:0000256" key="1">
    <source>
        <dbReference type="ARBA" id="ARBA00022491"/>
    </source>
</evidence>
<evidence type="ECO:0000256" key="2">
    <source>
        <dbReference type="ARBA" id="ARBA00023015"/>
    </source>
</evidence>
<reference evidence="8 9" key="1">
    <citation type="journal article" date="2016" name="Environ. Microbiol.">
        <title>Genomic resolution of a cold subsurface aquifer community provides metabolic insights for novel microbes adapted to high CO concentrations.</title>
        <authorList>
            <person name="Probst A.J."/>
            <person name="Castelle C.J."/>
            <person name="Singh A."/>
            <person name="Brown C.T."/>
            <person name="Anantharaman K."/>
            <person name="Sharon I."/>
            <person name="Hug L.A."/>
            <person name="Burstein D."/>
            <person name="Emerson J.B."/>
            <person name="Thomas B.C."/>
            <person name="Banfield J.F."/>
        </authorList>
    </citation>
    <scope>NUCLEOTIDE SEQUENCE [LARGE SCALE GENOMIC DNA]</scope>
    <source>
        <strain evidence="8">CG1_02_37_22</strain>
    </source>
</reference>
<evidence type="ECO:0000313" key="8">
    <source>
        <dbReference type="EMBL" id="OIO13339.1"/>
    </source>
</evidence>
<keyword evidence="1 5" id="KW-0678">Repressor</keyword>
<dbReference type="Pfam" id="PF03444">
    <property type="entry name" value="WHD_HrcA"/>
    <property type="match status" value="1"/>
</dbReference>
<dbReference type="GO" id="GO:0003677">
    <property type="term" value="F:DNA binding"/>
    <property type="evidence" value="ECO:0007669"/>
    <property type="project" value="InterPro"/>
</dbReference>
<evidence type="ECO:0000256" key="5">
    <source>
        <dbReference type="HAMAP-Rule" id="MF_00081"/>
    </source>
</evidence>
<evidence type="ECO:0000256" key="4">
    <source>
        <dbReference type="ARBA" id="ARBA00023163"/>
    </source>
</evidence>
<dbReference type="Pfam" id="PF01628">
    <property type="entry name" value="HrcA"/>
    <property type="match status" value="1"/>
</dbReference>
<dbReference type="InterPro" id="IPR002571">
    <property type="entry name" value="HrcA"/>
</dbReference>
<dbReference type="Gene3D" id="1.10.10.10">
    <property type="entry name" value="Winged helix-like DNA-binding domain superfamily/Winged helix DNA-binding domain"/>
    <property type="match status" value="1"/>
</dbReference>
<evidence type="ECO:0000313" key="9">
    <source>
        <dbReference type="Proteomes" id="UP000183120"/>
    </source>
</evidence>
<dbReference type="Gene3D" id="3.30.450.40">
    <property type="match status" value="1"/>
</dbReference>
<dbReference type="PANTHER" id="PTHR34824">
    <property type="entry name" value="HEAT-INDUCIBLE TRANSCRIPTION REPRESSOR HRCA"/>
    <property type="match status" value="1"/>
</dbReference>
<evidence type="ECO:0000256" key="3">
    <source>
        <dbReference type="ARBA" id="ARBA00023016"/>
    </source>
</evidence>
<dbReference type="SUPFAM" id="SSF46785">
    <property type="entry name" value="Winged helix' DNA-binding domain"/>
    <property type="match status" value="1"/>
</dbReference>
<dbReference type="InterPro" id="IPR029016">
    <property type="entry name" value="GAF-like_dom_sf"/>
</dbReference>
<dbReference type="GO" id="GO:0045892">
    <property type="term" value="P:negative regulation of DNA-templated transcription"/>
    <property type="evidence" value="ECO:0007669"/>
    <property type="project" value="UniProtKB-UniRule"/>
</dbReference>
<protein>
    <recommendedName>
        <fullName evidence="5">Heat-inducible transcription repressor HrcA</fullName>
    </recommendedName>
</protein>
<dbReference type="InterPro" id="IPR036390">
    <property type="entry name" value="WH_DNA-bd_sf"/>
</dbReference>
<name>A0A1J4TQP9_9BACT</name>
<comment type="function">
    <text evidence="5">Negative regulator of class I heat shock genes (grpE-dnaK-dnaJ and groELS operons). Prevents heat-shock induction of these operons.</text>
</comment>
<keyword evidence="4 5" id="KW-0804">Transcription</keyword>
<comment type="similarity">
    <text evidence="5">Belongs to the HrcA family.</text>
</comment>
<accession>A0A1J4TQP9</accession>
<sequence length="243" mass="27846">MDKLSDRQNHILKAIVEEYIETASPVGSETLDKKYNLGVSPATIRNEMVTLTELGYMKQPHTSAGRTPTSKALKLYVGKLMQTKELSVADEVTVKQKIWDYREELDKLLRESTKALAKQTKTMSIAATNDRDFYTSGLGNILEMPEFYDIDMTKHLLETLDEYDYWWDIFSHFQESPDNLTIMLGEDMGEKLSDRCGGIFINFKSSDQQGVIGVVGPYRLDYQRIIPMVRYMGSLITEIVKSW</sequence>
<dbReference type="InterPro" id="IPR021153">
    <property type="entry name" value="HrcA_C"/>
</dbReference>
<dbReference type="InterPro" id="IPR005104">
    <property type="entry name" value="WHTH_HrcA_DNA-bd"/>
</dbReference>
<dbReference type="PANTHER" id="PTHR34824:SF1">
    <property type="entry name" value="HEAT-INDUCIBLE TRANSCRIPTION REPRESSOR HRCA"/>
    <property type="match status" value="1"/>
</dbReference>
<gene>
    <name evidence="5" type="primary">hrcA</name>
    <name evidence="8" type="ORF">AUJ73_03905</name>
</gene>
<evidence type="ECO:0000259" key="7">
    <source>
        <dbReference type="Pfam" id="PF03444"/>
    </source>
</evidence>